<reference evidence="1 2" key="1">
    <citation type="journal article" date="2019" name="Nat. Ecol. Evol.">
        <title>Megaphylogeny resolves global patterns of mushroom evolution.</title>
        <authorList>
            <person name="Varga T."/>
            <person name="Krizsan K."/>
            <person name="Foldi C."/>
            <person name="Dima B."/>
            <person name="Sanchez-Garcia M."/>
            <person name="Sanchez-Ramirez S."/>
            <person name="Szollosi G.J."/>
            <person name="Szarkandi J.G."/>
            <person name="Papp V."/>
            <person name="Albert L."/>
            <person name="Andreopoulos W."/>
            <person name="Angelini C."/>
            <person name="Antonin V."/>
            <person name="Barry K.W."/>
            <person name="Bougher N.L."/>
            <person name="Buchanan P."/>
            <person name="Buyck B."/>
            <person name="Bense V."/>
            <person name="Catcheside P."/>
            <person name="Chovatia M."/>
            <person name="Cooper J."/>
            <person name="Damon W."/>
            <person name="Desjardin D."/>
            <person name="Finy P."/>
            <person name="Geml J."/>
            <person name="Haridas S."/>
            <person name="Hughes K."/>
            <person name="Justo A."/>
            <person name="Karasinski D."/>
            <person name="Kautmanova I."/>
            <person name="Kiss B."/>
            <person name="Kocsube S."/>
            <person name="Kotiranta H."/>
            <person name="LaButti K.M."/>
            <person name="Lechner B.E."/>
            <person name="Liimatainen K."/>
            <person name="Lipzen A."/>
            <person name="Lukacs Z."/>
            <person name="Mihaltcheva S."/>
            <person name="Morgado L.N."/>
            <person name="Niskanen T."/>
            <person name="Noordeloos M.E."/>
            <person name="Ohm R.A."/>
            <person name="Ortiz-Santana B."/>
            <person name="Ovrebo C."/>
            <person name="Racz N."/>
            <person name="Riley R."/>
            <person name="Savchenko A."/>
            <person name="Shiryaev A."/>
            <person name="Soop K."/>
            <person name="Spirin V."/>
            <person name="Szebenyi C."/>
            <person name="Tomsovsky M."/>
            <person name="Tulloss R.E."/>
            <person name="Uehling J."/>
            <person name="Grigoriev I.V."/>
            <person name="Vagvolgyi C."/>
            <person name="Papp T."/>
            <person name="Martin F.M."/>
            <person name="Miettinen O."/>
            <person name="Hibbett D.S."/>
            <person name="Nagy L.G."/>
        </authorList>
    </citation>
    <scope>NUCLEOTIDE SEQUENCE [LARGE SCALE GENOMIC DNA]</scope>
    <source>
        <strain evidence="1 2">NL-1719</strain>
    </source>
</reference>
<evidence type="ECO:0000313" key="1">
    <source>
        <dbReference type="EMBL" id="TFK69736.1"/>
    </source>
</evidence>
<accession>A0ACD3AWL8</accession>
<feature type="non-terminal residue" evidence="1">
    <location>
        <position position="124"/>
    </location>
</feature>
<dbReference type="EMBL" id="ML208325">
    <property type="protein sequence ID" value="TFK69736.1"/>
    <property type="molecule type" value="Genomic_DNA"/>
</dbReference>
<name>A0ACD3AWL8_9AGAR</name>
<proteinExistence type="predicted"/>
<sequence>MSSTSHPNTDDIDGPAAARREIDEEIVRLEARIITLKTSRNHLIPFARLHPEIIQEVFALASHEPGSAGKSSLIISWVCNSWRMLALRTSALWSIIDFSNPTWVEAALSRTRNRQLSFDLSTFP</sequence>
<gene>
    <name evidence="1" type="ORF">BDN72DRAFT_767598</name>
</gene>
<evidence type="ECO:0000313" key="2">
    <source>
        <dbReference type="Proteomes" id="UP000308600"/>
    </source>
</evidence>
<organism evidence="1 2">
    <name type="scientific">Pluteus cervinus</name>
    <dbReference type="NCBI Taxonomy" id="181527"/>
    <lineage>
        <taxon>Eukaryota</taxon>
        <taxon>Fungi</taxon>
        <taxon>Dikarya</taxon>
        <taxon>Basidiomycota</taxon>
        <taxon>Agaricomycotina</taxon>
        <taxon>Agaricomycetes</taxon>
        <taxon>Agaricomycetidae</taxon>
        <taxon>Agaricales</taxon>
        <taxon>Pluteineae</taxon>
        <taxon>Pluteaceae</taxon>
        <taxon>Pluteus</taxon>
    </lineage>
</organism>
<protein>
    <submittedName>
        <fullName evidence="1">Uncharacterized protein</fullName>
    </submittedName>
</protein>
<dbReference type="Proteomes" id="UP000308600">
    <property type="component" value="Unassembled WGS sequence"/>
</dbReference>
<keyword evidence="2" id="KW-1185">Reference proteome</keyword>